<dbReference type="SUPFAM" id="SSF48008">
    <property type="entry name" value="GntR ligand-binding domain-like"/>
    <property type="match status" value="1"/>
</dbReference>
<dbReference type="Gene3D" id="1.10.10.10">
    <property type="entry name" value="Winged helix-like DNA-binding domain superfamily/Winged helix DNA-binding domain"/>
    <property type="match status" value="1"/>
</dbReference>
<dbReference type="SUPFAM" id="SSF46785">
    <property type="entry name" value="Winged helix' DNA-binding domain"/>
    <property type="match status" value="1"/>
</dbReference>
<dbReference type="InterPro" id="IPR036388">
    <property type="entry name" value="WH-like_DNA-bd_sf"/>
</dbReference>
<evidence type="ECO:0000313" key="6">
    <source>
        <dbReference type="Proteomes" id="UP000183447"/>
    </source>
</evidence>
<accession>A0A1K2HY03</accession>
<dbReference type="PANTHER" id="PTHR43537">
    <property type="entry name" value="TRANSCRIPTIONAL REGULATOR, GNTR FAMILY"/>
    <property type="match status" value="1"/>
</dbReference>
<evidence type="ECO:0000313" key="5">
    <source>
        <dbReference type="EMBL" id="SFZ84718.1"/>
    </source>
</evidence>
<dbReference type="Pfam" id="PF07729">
    <property type="entry name" value="FCD"/>
    <property type="match status" value="1"/>
</dbReference>
<dbReference type="PANTHER" id="PTHR43537:SF20">
    <property type="entry name" value="HTH-TYPE TRANSCRIPTIONAL REPRESSOR GLAR"/>
    <property type="match status" value="1"/>
</dbReference>
<feature type="domain" description="HTH gntR-type" evidence="4">
    <location>
        <begin position="12"/>
        <end position="79"/>
    </location>
</feature>
<dbReference type="Gene3D" id="1.20.120.530">
    <property type="entry name" value="GntR ligand-binding domain-like"/>
    <property type="match status" value="1"/>
</dbReference>
<sequence>MQLQPLTDIEPLSVGEATFRRLRADIVEGRLRPGERLLLDRLKVDYAAGLSTLREILQRLASEHLVVAEGQRGFAVAPASEADLRDLGALRLLLEARALEQSIAQGDLDWEARVVGAHHKLSAIEKRLLAGETGLTAPWIAYDRAFHEALISACGSPALMDVHVSVFDRFVRYHMLAESFRGPPVIADHKELVTAALGRDVATARALLERHVEAGIAHVLASGRIGGPRGR</sequence>
<dbReference type="GO" id="GO:0003677">
    <property type="term" value="F:DNA binding"/>
    <property type="evidence" value="ECO:0007669"/>
    <property type="project" value="UniProtKB-KW"/>
</dbReference>
<dbReference type="SMART" id="SM00895">
    <property type="entry name" value="FCD"/>
    <property type="match status" value="1"/>
</dbReference>
<protein>
    <submittedName>
        <fullName evidence="5">DNA-binding transcriptional regulator, GntR family</fullName>
    </submittedName>
</protein>
<evidence type="ECO:0000256" key="2">
    <source>
        <dbReference type="ARBA" id="ARBA00023125"/>
    </source>
</evidence>
<dbReference type="GO" id="GO:0003700">
    <property type="term" value="F:DNA-binding transcription factor activity"/>
    <property type="evidence" value="ECO:0007669"/>
    <property type="project" value="InterPro"/>
</dbReference>
<evidence type="ECO:0000256" key="3">
    <source>
        <dbReference type="ARBA" id="ARBA00023163"/>
    </source>
</evidence>
<dbReference type="AlphaFoldDB" id="A0A1K2HY03"/>
<dbReference type="PROSITE" id="PS50949">
    <property type="entry name" value="HTH_GNTR"/>
    <property type="match status" value="1"/>
</dbReference>
<dbReference type="EMBL" id="FPKU01000002">
    <property type="protein sequence ID" value="SFZ84718.1"/>
    <property type="molecule type" value="Genomic_DNA"/>
</dbReference>
<dbReference type="SMART" id="SM00345">
    <property type="entry name" value="HTH_GNTR"/>
    <property type="match status" value="1"/>
</dbReference>
<dbReference type="STRING" id="665118.SAMN02983003_2175"/>
<gene>
    <name evidence="5" type="ORF">SAMN02983003_2175</name>
</gene>
<dbReference type="InterPro" id="IPR008920">
    <property type="entry name" value="TF_FadR/GntR_C"/>
</dbReference>
<proteinExistence type="predicted"/>
<keyword evidence="1" id="KW-0805">Transcription regulation</keyword>
<reference evidence="5 6" key="1">
    <citation type="submission" date="2016-11" db="EMBL/GenBank/DDBJ databases">
        <authorList>
            <person name="Jaros S."/>
            <person name="Januszkiewicz K."/>
            <person name="Wedrychowicz H."/>
        </authorList>
    </citation>
    <scope>NUCLEOTIDE SEQUENCE [LARGE SCALE GENOMIC DNA]</scope>
    <source>
        <strain evidence="5 6">ATCC 23634</strain>
    </source>
</reference>
<dbReference type="RefSeq" id="WP_072342598.1">
    <property type="nucleotide sequence ID" value="NZ_FPKU01000002.1"/>
</dbReference>
<dbReference type="Pfam" id="PF00392">
    <property type="entry name" value="GntR"/>
    <property type="match status" value="1"/>
</dbReference>
<evidence type="ECO:0000259" key="4">
    <source>
        <dbReference type="PROSITE" id="PS50949"/>
    </source>
</evidence>
<keyword evidence="3" id="KW-0804">Transcription</keyword>
<evidence type="ECO:0000256" key="1">
    <source>
        <dbReference type="ARBA" id="ARBA00023015"/>
    </source>
</evidence>
<keyword evidence="2 5" id="KW-0238">DNA-binding</keyword>
<name>A0A1K2HY03_9HYPH</name>
<dbReference type="InterPro" id="IPR036390">
    <property type="entry name" value="WH_DNA-bd_sf"/>
</dbReference>
<dbReference type="Proteomes" id="UP000183447">
    <property type="component" value="Unassembled WGS sequence"/>
</dbReference>
<dbReference type="InterPro" id="IPR000524">
    <property type="entry name" value="Tscrpt_reg_HTH_GntR"/>
</dbReference>
<dbReference type="InterPro" id="IPR011711">
    <property type="entry name" value="GntR_C"/>
</dbReference>
<dbReference type="OrthoDB" id="8680240at2"/>
<keyword evidence="6" id="KW-1185">Reference proteome</keyword>
<organism evidence="5 6">
    <name type="scientific">Devosia enhydra</name>
    <dbReference type="NCBI Taxonomy" id="665118"/>
    <lineage>
        <taxon>Bacteria</taxon>
        <taxon>Pseudomonadati</taxon>
        <taxon>Pseudomonadota</taxon>
        <taxon>Alphaproteobacteria</taxon>
        <taxon>Hyphomicrobiales</taxon>
        <taxon>Devosiaceae</taxon>
        <taxon>Devosia</taxon>
    </lineage>
</organism>